<dbReference type="GO" id="GO:0005657">
    <property type="term" value="C:replication fork"/>
    <property type="evidence" value="ECO:0007669"/>
    <property type="project" value="TreeGrafter"/>
</dbReference>
<dbReference type="PROSITE" id="PS50173">
    <property type="entry name" value="UMUC"/>
    <property type="match status" value="1"/>
</dbReference>
<dbReference type="FunFam" id="3.40.1170.60:FF:000003">
    <property type="entry name" value="DNA polymerase eta"/>
    <property type="match status" value="1"/>
</dbReference>
<evidence type="ECO:0000313" key="11">
    <source>
        <dbReference type="Proteomes" id="UP000277928"/>
    </source>
</evidence>
<dbReference type="InterPro" id="IPR001126">
    <property type="entry name" value="UmuC"/>
</dbReference>
<accession>A0A3P6SL15</accession>
<keyword evidence="6" id="KW-0460">Magnesium</keyword>
<evidence type="ECO:0000256" key="7">
    <source>
        <dbReference type="ARBA" id="ARBA00023204"/>
    </source>
</evidence>
<dbReference type="GO" id="GO:0046872">
    <property type="term" value="F:metal ion binding"/>
    <property type="evidence" value="ECO:0007669"/>
    <property type="project" value="UniProtKB-KW"/>
</dbReference>
<dbReference type="EMBL" id="UYRX01000177">
    <property type="protein sequence ID" value="VDK76572.1"/>
    <property type="molecule type" value="Genomic_DNA"/>
</dbReference>
<evidence type="ECO:0000256" key="8">
    <source>
        <dbReference type="ARBA" id="ARBA00023242"/>
    </source>
</evidence>
<keyword evidence="7" id="KW-0234">DNA repair</keyword>
<evidence type="ECO:0000256" key="4">
    <source>
        <dbReference type="ARBA" id="ARBA00022723"/>
    </source>
</evidence>
<evidence type="ECO:0000259" key="9">
    <source>
        <dbReference type="PROSITE" id="PS50173"/>
    </source>
</evidence>
<evidence type="ECO:0000313" key="10">
    <source>
        <dbReference type="EMBL" id="VDK76572.1"/>
    </source>
</evidence>
<evidence type="ECO:0000256" key="5">
    <source>
        <dbReference type="ARBA" id="ARBA00022763"/>
    </source>
</evidence>
<evidence type="ECO:0000256" key="1">
    <source>
        <dbReference type="ARBA" id="ARBA00004123"/>
    </source>
</evidence>
<dbReference type="STRING" id="42156.A0A3P6SL15"/>
<reference evidence="10 11" key="1">
    <citation type="submission" date="2018-08" db="EMBL/GenBank/DDBJ databases">
        <authorList>
            <person name="Laetsch R D."/>
            <person name="Stevens L."/>
            <person name="Kumar S."/>
            <person name="Blaxter L. M."/>
        </authorList>
    </citation>
    <scope>NUCLEOTIDE SEQUENCE [LARGE SCALE GENOMIC DNA]</scope>
</reference>
<keyword evidence="11" id="KW-1185">Reference proteome</keyword>
<dbReference type="AlphaFoldDB" id="A0A3P6SL15"/>
<feature type="domain" description="UmuC" evidence="9">
    <location>
        <begin position="7"/>
        <end position="266"/>
    </location>
</feature>
<dbReference type="Gene3D" id="3.40.1170.60">
    <property type="match status" value="1"/>
</dbReference>
<comment type="subcellular location">
    <subcellularLocation>
        <location evidence="1">Nucleus</location>
    </subcellularLocation>
</comment>
<evidence type="ECO:0000256" key="6">
    <source>
        <dbReference type="ARBA" id="ARBA00022842"/>
    </source>
</evidence>
<keyword evidence="2" id="KW-0808">Transferase</keyword>
<dbReference type="Gene3D" id="3.30.70.270">
    <property type="match status" value="1"/>
</dbReference>
<sequence length="355" mass="40278">MGKKRVIALIDMDCFYAQVEQRLQPHLYGKPVAVVQHSSVNYRGGGLLAVSYEARSFGVKRGMFSEEAKALCPDLTLCYVPVGEHIDKADITRYRNASAEVFKVLHEFDSRIIVERASVDEAYLDLSALVQYTFETSDPSLKYKEPNVMDSFPTTHVADGADLNKEEVPDWKYDRAESLRSCMSEACEAKDEYKLKLIIGADLVEQIRSDIKKCTAFSSSAGIGDSKMIAKLVCSRHKPGQQTVVFNEAIHKVFKYTAINEVRNLGGKLGRALMEKFDIKVYLIIHRLSYSILCVFWKVCSVSFFKKCRRWKNCQGYRCLISAKIFRPTQNGCTILREVSTKKKLLHVINKVQLP</sequence>
<organism evidence="10 11">
    <name type="scientific">Litomosoides sigmodontis</name>
    <name type="common">Filarial nematode worm</name>
    <dbReference type="NCBI Taxonomy" id="42156"/>
    <lineage>
        <taxon>Eukaryota</taxon>
        <taxon>Metazoa</taxon>
        <taxon>Ecdysozoa</taxon>
        <taxon>Nematoda</taxon>
        <taxon>Chromadorea</taxon>
        <taxon>Rhabditida</taxon>
        <taxon>Spirurina</taxon>
        <taxon>Spiruromorpha</taxon>
        <taxon>Filarioidea</taxon>
        <taxon>Onchocercidae</taxon>
        <taxon>Litomosoides</taxon>
    </lineage>
</organism>
<name>A0A3P6SL15_LITSI</name>
<dbReference type="GO" id="GO:0006281">
    <property type="term" value="P:DNA repair"/>
    <property type="evidence" value="ECO:0007669"/>
    <property type="project" value="UniProtKB-KW"/>
</dbReference>
<dbReference type="Pfam" id="PF00817">
    <property type="entry name" value="IMS"/>
    <property type="match status" value="1"/>
</dbReference>
<keyword evidence="8" id="KW-0539">Nucleus</keyword>
<dbReference type="GO" id="GO:0035861">
    <property type="term" value="C:site of double-strand break"/>
    <property type="evidence" value="ECO:0007669"/>
    <property type="project" value="TreeGrafter"/>
</dbReference>
<dbReference type="InterPro" id="IPR043128">
    <property type="entry name" value="Rev_trsase/Diguanyl_cyclase"/>
</dbReference>
<dbReference type="GO" id="GO:0005634">
    <property type="term" value="C:nucleus"/>
    <property type="evidence" value="ECO:0007669"/>
    <property type="project" value="UniProtKB-SubCell"/>
</dbReference>
<dbReference type="PANTHER" id="PTHR45873:SF1">
    <property type="entry name" value="DNA POLYMERASE ETA"/>
    <property type="match status" value="1"/>
</dbReference>
<dbReference type="Proteomes" id="UP000277928">
    <property type="component" value="Unassembled WGS sequence"/>
</dbReference>
<evidence type="ECO:0000256" key="3">
    <source>
        <dbReference type="ARBA" id="ARBA00022695"/>
    </source>
</evidence>
<dbReference type="OMA" id="WFTRSDA"/>
<dbReference type="PANTHER" id="PTHR45873">
    <property type="entry name" value="DNA POLYMERASE ETA"/>
    <property type="match status" value="1"/>
</dbReference>
<dbReference type="SUPFAM" id="SSF56672">
    <property type="entry name" value="DNA/RNA polymerases"/>
    <property type="match status" value="1"/>
</dbReference>
<evidence type="ECO:0000256" key="2">
    <source>
        <dbReference type="ARBA" id="ARBA00022679"/>
    </source>
</evidence>
<keyword evidence="5" id="KW-0227">DNA damage</keyword>
<keyword evidence="4" id="KW-0479">Metal-binding</keyword>
<proteinExistence type="predicted"/>
<protein>
    <recommendedName>
        <fullName evidence="9">UmuC domain-containing protein</fullName>
    </recommendedName>
</protein>
<dbReference type="InterPro" id="IPR052230">
    <property type="entry name" value="DNA_polymerase_eta"/>
</dbReference>
<gene>
    <name evidence="10" type="ORF">NLS_LOCUS3326</name>
</gene>
<dbReference type="GO" id="GO:0003887">
    <property type="term" value="F:DNA-directed DNA polymerase activity"/>
    <property type="evidence" value="ECO:0007669"/>
    <property type="project" value="TreeGrafter"/>
</dbReference>
<dbReference type="GO" id="GO:0009314">
    <property type="term" value="P:response to radiation"/>
    <property type="evidence" value="ECO:0007669"/>
    <property type="project" value="TreeGrafter"/>
</dbReference>
<keyword evidence="3" id="KW-0548">Nucleotidyltransferase</keyword>
<dbReference type="InterPro" id="IPR043502">
    <property type="entry name" value="DNA/RNA_pol_sf"/>
</dbReference>
<dbReference type="GO" id="GO:0042276">
    <property type="term" value="P:error-prone translesion synthesis"/>
    <property type="evidence" value="ECO:0007669"/>
    <property type="project" value="TreeGrafter"/>
</dbReference>
<dbReference type="OrthoDB" id="5723at2759"/>